<name>A0A6C0F6X4_9ZZZZ</name>
<accession>A0A6C0F6X4</accession>
<sequence>MFQINTTHLLKYLIMIVTVTVATKYVPSCGVLQKHAIYVGLVAGTAFALLDTCYPRIIVTDNHDQLAV</sequence>
<reference evidence="1" key="1">
    <citation type="journal article" date="2020" name="Nature">
        <title>Giant virus diversity and host interactions through global metagenomics.</title>
        <authorList>
            <person name="Schulz F."/>
            <person name="Roux S."/>
            <person name="Paez-Espino D."/>
            <person name="Jungbluth S."/>
            <person name="Walsh D.A."/>
            <person name="Denef V.J."/>
            <person name="McMahon K.D."/>
            <person name="Konstantinidis K.T."/>
            <person name="Eloe-Fadrosh E.A."/>
            <person name="Kyrpides N.C."/>
            <person name="Woyke T."/>
        </authorList>
    </citation>
    <scope>NUCLEOTIDE SEQUENCE</scope>
    <source>
        <strain evidence="1">GVMAG-S-ERX555967-130</strain>
    </source>
</reference>
<proteinExistence type="predicted"/>
<protein>
    <submittedName>
        <fullName evidence="1">Uncharacterized protein</fullName>
    </submittedName>
</protein>
<organism evidence="1">
    <name type="scientific">viral metagenome</name>
    <dbReference type="NCBI Taxonomy" id="1070528"/>
    <lineage>
        <taxon>unclassified sequences</taxon>
        <taxon>metagenomes</taxon>
        <taxon>organismal metagenomes</taxon>
    </lineage>
</organism>
<dbReference type="EMBL" id="MN738787">
    <property type="protein sequence ID" value="QHT36942.1"/>
    <property type="molecule type" value="Genomic_DNA"/>
</dbReference>
<dbReference type="AlphaFoldDB" id="A0A6C0F6X4"/>
<evidence type="ECO:0000313" key="1">
    <source>
        <dbReference type="EMBL" id="QHT36942.1"/>
    </source>
</evidence>